<comment type="caution">
    <text evidence="2">The sequence shown here is derived from an EMBL/GenBank/DDBJ whole genome shotgun (WGS) entry which is preliminary data.</text>
</comment>
<name>A0A918X9N2_9ACTN</name>
<feature type="compositionally biased region" description="Low complexity" evidence="1">
    <location>
        <begin position="121"/>
        <end position="135"/>
    </location>
</feature>
<evidence type="ECO:0000313" key="3">
    <source>
        <dbReference type="Proteomes" id="UP000638353"/>
    </source>
</evidence>
<accession>A0A918X9N2</accession>
<sequence>MTKRTTYDEMQAAGRLRVPVAAWRWAAHTGQVPAPDAGPGLWARTAVETVDAEAVRAALRGPIGASTAADRLTVALGTPLPARRPAVTSRQIGDLARAGLMIVLGPGAPTCTPTRSPPAPAAATSKSSSTAPSTSDPNRRP</sequence>
<reference evidence="2" key="1">
    <citation type="journal article" date="2014" name="Int. J. Syst. Evol. Microbiol.">
        <title>Complete genome sequence of Corynebacterium casei LMG S-19264T (=DSM 44701T), isolated from a smear-ripened cheese.</title>
        <authorList>
            <consortium name="US DOE Joint Genome Institute (JGI-PGF)"/>
            <person name="Walter F."/>
            <person name="Albersmeier A."/>
            <person name="Kalinowski J."/>
            <person name="Ruckert C."/>
        </authorList>
    </citation>
    <scope>NUCLEOTIDE SEQUENCE</scope>
    <source>
        <strain evidence="2">JCM 4637</strain>
    </source>
</reference>
<reference evidence="2" key="2">
    <citation type="submission" date="2020-09" db="EMBL/GenBank/DDBJ databases">
        <authorList>
            <person name="Sun Q."/>
            <person name="Ohkuma M."/>
        </authorList>
    </citation>
    <scope>NUCLEOTIDE SEQUENCE</scope>
    <source>
        <strain evidence="2">JCM 4637</strain>
    </source>
</reference>
<dbReference type="EMBL" id="BMVC01000037">
    <property type="protein sequence ID" value="GHD19882.1"/>
    <property type="molecule type" value="Genomic_DNA"/>
</dbReference>
<dbReference type="AlphaFoldDB" id="A0A918X9N2"/>
<evidence type="ECO:0000256" key="1">
    <source>
        <dbReference type="SAM" id="MobiDB-lite"/>
    </source>
</evidence>
<organism evidence="2 3">
    <name type="scientific">Streptomyces finlayi</name>
    <dbReference type="NCBI Taxonomy" id="67296"/>
    <lineage>
        <taxon>Bacteria</taxon>
        <taxon>Bacillati</taxon>
        <taxon>Actinomycetota</taxon>
        <taxon>Actinomycetes</taxon>
        <taxon>Kitasatosporales</taxon>
        <taxon>Streptomycetaceae</taxon>
        <taxon>Streptomyces</taxon>
    </lineage>
</organism>
<dbReference type="Proteomes" id="UP000638353">
    <property type="component" value="Unassembled WGS sequence"/>
</dbReference>
<feature type="region of interest" description="Disordered" evidence="1">
    <location>
        <begin position="106"/>
        <end position="141"/>
    </location>
</feature>
<evidence type="ECO:0000313" key="2">
    <source>
        <dbReference type="EMBL" id="GHD19882.1"/>
    </source>
</evidence>
<protein>
    <submittedName>
        <fullName evidence="2">Uncharacterized protein</fullName>
    </submittedName>
</protein>
<proteinExistence type="predicted"/>
<gene>
    <name evidence="2" type="ORF">GCM10010334_83860</name>
</gene>
<dbReference type="RefSeq" id="WP_189828684.1">
    <property type="nucleotide sequence ID" value="NZ_BMVC01000037.1"/>
</dbReference>